<gene>
    <name evidence="1" type="ORF">FRX57_01635</name>
</gene>
<name>A0A5C5SF58_9STRE</name>
<protein>
    <submittedName>
        <fullName evidence="1">Role in replication</fullName>
    </submittedName>
</protein>
<reference evidence="1 2" key="1">
    <citation type="submission" date="2019-08" db="EMBL/GenBank/DDBJ databases">
        <authorList>
            <person name="Lei W."/>
        </authorList>
    </citation>
    <scope>NUCLEOTIDE SEQUENCE [LARGE SCALE GENOMIC DNA]</scope>
    <source>
        <strain evidence="1 2">CCUG 66496</strain>
    </source>
</reference>
<accession>A0A5C5SF58</accession>
<organism evidence="1 2">
    <name type="scientific">Streptococcus cuniculipharyngis</name>
    <dbReference type="NCBI Taxonomy" id="1562651"/>
    <lineage>
        <taxon>Bacteria</taxon>
        <taxon>Bacillati</taxon>
        <taxon>Bacillota</taxon>
        <taxon>Bacilli</taxon>
        <taxon>Lactobacillales</taxon>
        <taxon>Streptococcaceae</taxon>
        <taxon>Streptococcus</taxon>
    </lineage>
</organism>
<sequence>MAVWYQGKPAQVWVIGKDSPQPDWVEQAFRQQYICWMDNHIRVLMAGLQASLATNLKLGATGSAAGGGFVGYGMYQLGYEGDVLDITNHRIVSAKRFAKDYQVVED</sequence>
<dbReference type="EMBL" id="VOHL01000001">
    <property type="protein sequence ID" value="TWS98930.1"/>
    <property type="molecule type" value="Genomic_DNA"/>
</dbReference>
<dbReference type="OrthoDB" id="2146302at2"/>
<dbReference type="Proteomes" id="UP000317430">
    <property type="component" value="Unassembled WGS sequence"/>
</dbReference>
<dbReference type="AlphaFoldDB" id="A0A5C5SF58"/>
<evidence type="ECO:0000313" key="1">
    <source>
        <dbReference type="EMBL" id="TWS98930.1"/>
    </source>
</evidence>
<comment type="caution">
    <text evidence="1">The sequence shown here is derived from an EMBL/GenBank/DDBJ whole genome shotgun (WGS) entry which is preliminary data.</text>
</comment>
<dbReference type="RefSeq" id="WP_146565982.1">
    <property type="nucleotide sequence ID" value="NZ_VOHL01000001.1"/>
</dbReference>
<proteinExistence type="predicted"/>
<keyword evidence="2" id="KW-1185">Reference proteome</keyword>
<evidence type="ECO:0000313" key="2">
    <source>
        <dbReference type="Proteomes" id="UP000317430"/>
    </source>
</evidence>